<reference evidence="3" key="1">
    <citation type="submission" date="2018-05" db="EMBL/GenBank/DDBJ databases">
        <authorList>
            <person name="Lanie J.A."/>
            <person name="Ng W.-L."/>
            <person name="Kazmierczak K.M."/>
            <person name="Andrzejewski T.M."/>
            <person name="Davidsen T.M."/>
            <person name="Wayne K.J."/>
            <person name="Tettelin H."/>
            <person name="Glass J.I."/>
            <person name="Rusch D."/>
            <person name="Podicherti R."/>
            <person name="Tsui H.-C.T."/>
            <person name="Winkler M.E."/>
        </authorList>
    </citation>
    <scope>NUCLEOTIDE SEQUENCE</scope>
</reference>
<dbReference type="Gene3D" id="3.40.30.10">
    <property type="entry name" value="Glutaredoxin"/>
    <property type="match status" value="1"/>
</dbReference>
<sequence>MESNSQMVRLVVWSGLAVVILAVLFAFVREQRAPSSSPADSSLIKRDLPVISQLTDFKLTNQLARPVGLARFANKVWFADIIFTRCPGPCPVMTRRMAELQAHFADEPDVAFATLTTDPGHDSPAIMRRFADRHEANNERWQFLTGDKPAIVHLAVDEMKLIARAKPPGEQTTPEDLFIHATIFVVIDRQGRLRGVLESLEDDWKEKAIAIANTLLDESSQ</sequence>
<dbReference type="InterPro" id="IPR003782">
    <property type="entry name" value="SCO1/SenC"/>
</dbReference>
<evidence type="ECO:0008006" key="4">
    <source>
        <dbReference type="Google" id="ProtNLM"/>
    </source>
</evidence>
<feature type="transmembrane region" description="Helical" evidence="2">
    <location>
        <begin position="7"/>
        <end position="28"/>
    </location>
</feature>
<dbReference type="PANTHER" id="PTHR12151">
    <property type="entry name" value="ELECTRON TRANSPORT PROTIN SCO1/SENC FAMILY MEMBER"/>
    <property type="match status" value="1"/>
</dbReference>
<protein>
    <recommendedName>
        <fullName evidence="4">Thioredoxin domain-containing protein</fullName>
    </recommendedName>
</protein>
<keyword evidence="2" id="KW-0472">Membrane</keyword>
<dbReference type="CDD" id="cd02968">
    <property type="entry name" value="SCO"/>
    <property type="match status" value="1"/>
</dbReference>
<evidence type="ECO:0000256" key="2">
    <source>
        <dbReference type="SAM" id="Phobius"/>
    </source>
</evidence>
<evidence type="ECO:0000313" key="3">
    <source>
        <dbReference type="EMBL" id="SVA28720.1"/>
    </source>
</evidence>
<dbReference type="Pfam" id="PF02630">
    <property type="entry name" value="SCO1-SenC"/>
    <property type="match status" value="1"/>
</dbReference>
<proteinExistence type="inferred from homology"/>
<dbReference type="AlphaFoldDB" id="A0A381UKR6"/>
<dbReference type="SUPFAM" id="SSF52833">
    <property type="entry name" value="Thioredoxin-like"/>
    <property type="match status" value="1"/>
</dbReference>
<gene>
    <name evidence="3" type="ORF">METZ01_LOCUS81574</name>
</gene>
<dbReference type="PANTHER" id="PTHR12151:SF25">
    <property type="entry name" value="LINALOOL DEHYDRATASE_ISOMERASE DOMAIN-CONTAINING PROTEIN"/>
    <property type="match status" value="1"/>
</dbReference>
<comment type="similarity">
    <text evidence="1">Belongs to the SCO1/2 family.</text>
</comment>
<keyword evidence="2" id="KW-1133">Transmembrane helix</keyword>
<name>A0A381UKR6_9ZZZZ</name>
<evidence type="ECO:0000256" key="1">
    <source>
        <dbReference type="ARBA" id="ARBA00010996"/>
    </source>
</evidence>
<dbReference type="EMBL" id="UINC01006634">
    <property type="protein sequence ID" value="SVA28720.1"/>
    <property type="molecule type" value="Genomic_DNA"/>
</dbReference>
<dbReference type="InterPro" id="IPR036249">
    <property type="entry name" value="Thioredoxin-like_sf"/>
</dbReference>
<organism evidence="3">
    <name type="scientific">marine metagenome</name>
    <dbReference type="NCBI Taxonomy" id="408172"/>
    <lineage>
        <taxon>unclassified sequences</taxon>
        <taxon>metagenomes</taxon>
        <taxon>ecological metagenomes</taxon>
    </lineage>
</organism>
<accession>A0A381UKR6</accession>
<keyword evidence="2" id="KW-0812">Transmembrane</keyword>